<proteinExistence type="predicted"/>
<dbReference type="PANTHER" id="PTHR33977">
    <property type="entry name" value="ZINC ION BINDING PROTEIN"/>
    <property type="match status" value="1"/>
</dbReference>
<name>A0A225UR33_9STRA</name>
<dbReference type="AlphaFoldDB" id="A0A225UR33"/>
<feature type="domain" description="MULE transposase" evidence="1">
    <location>
        <begin position="232"/>
        <end position="330"/>
    </location>
</feature>
<comment type="caution">
    <text evidence="2">The sequence shown here is derived from an EMBL/GenBank/DDBJ whole genome shotgun (WGS) entry which is preliminary data.</text>
</comment>
<keyword evidence="3" id="KW-1185">Reference proteome</keyword>
<evidence type="ECO:0000313" key="2">
    <source>
        <dbReference type="EMBL" id="OWY95557.1"/>
    </source>
</evidence>
<gene>
    <name evidence="2" type="ORF">PHMEG_00034409</name>
</gene>
<evidence type="ECO:0000259" key="1">
    <source>
        <dbReference type="Pfam" id="PF10551"/>
    </source>
</evidence>
<dbReference type="PANTHER" id="PTHR33977:SF1">
    <property type="entry name" value="ZINC ION BINDING PROTEIN"/>
    <property type="match status" value="1"/>
</dbReference>
<sequence>MKSINWTNICTNMEGTDAQLLMEEMKVFIIVKSQLVPCDGTCGLGRPHKMRYQLLRCSSETCRAATPYDACPWIGKVLTCQEINRVAVKEHGMHETQVREPAKPALTPRLKEFCHEMATQGLKPARIRNGMGRPFGIAEDSLPELRKVQWFVNHFAKTNLHKSDDYDDILEQISQMAYEPGMSDTNPFSFGWQRDSHGKPDVGNGSDEHPFLVGLTTKRLLRNAARDPASFVFHMDATFKLNQVGYPVIVCGILDKCHSFHPVALFITSQRLTELYIKALRALRKIFTTVTGEQMLLRYVMADAEVAQQNAVDEVFGVDSDFTYLMCFYLMTSQEAYDDHVKVVLAKWDDENLLTGFKSYFNNVWVLSESWRWQCFHTPSGYATTNNPVEQFNRLIKRDYTL</sequence>
<evidence type="ECO:0000313" key="3">
    <source>
        <dbReference type="Proteomes" id="UP000198211"/>
    </source>
</evidence>
<accession>A0A225UR33</accession>
<reference evidence="3" key="1">
    <citation type="submission" date="2017-03" db="EMBL/GenBank/DDBJ databases">
        <title>Phytopthora megakarya and P. palmivora, two closely related causual agents of cacao black pod achieved similar genome size and gene model numbers by different mechanisms.</title>
        <authorList>
            <person name="Ali S."/>
            <person name="Shao J."/>
            <person name="Larry D.J."/>
            <person name="Kronmiller B."/>
            <person name="Shen D."/>
            <person name="Strem M.D."/>
            <person name="Melnick R.L."/>
            <person name="Guiltinan M.J."/>
            <person name="Tyler B.M."/>
            <person name="Meinhardt L.W."/>
            <person name="Bailey B.A."/>
        </authorList>
    </citation>
    <scope>NUCLEOTIDE SEQUENCE [LARGE SCALE GENOMIC DNA]</scope>
    <source>
        <strain evidence="3">zdho120</strain>
    </source>
</reference>
<dbReference type="InterPro" id="IPR018289">
    <property type="entry name" value="MULE_transposase_dom"/>
</dbReference>
<dbReference type="Proteomes" id="UP000198211">
    <property type="component" value="Unassembled WGS sequence"/>
</dbReference>
<protein>
    <recommendedName>
        <fullName evidence="1">MULE transposase domain-containing protein</fullName>
    </recommendedName>
</protein>
<dbReference type="OrthoDB" id="115980at2759"/>
<dbReference type="Pfam" id="PF10551">
    <property type="entry name" value="MULE"/>
    <property type="match status" value="1"/>
</dbReference>
<feature type="non-terminal residue" evidence="2">
    <location>
        <position position="402"/>
    </location>
</feature>
<dbReference type="EMBL" id="NBNE01012784">
    <property type="protein sequence ID" value="OWY95557.1"/>
    <property type="molecule type" value="Genomic_DNA"/>
</dbReference>
<organism evidence="2 3">
    <name type="scientific">Phytophthora megakarya</name>
    <dbReference type="NCBI Taxonomy" id="4795"/>
    <lineage>
        <taxon>Eukaryota</taxon>
        <taxon>Sar</taxon>
        <taxon>Stramenopiles</taxon>
        <taxon>Oomycota</taxon>
        <taxon>Peronosporomycetes</taxon>
        <taxon>Peronosporales</taxon>
        <taxon>Peronosporaceae</taxon>
        <taxon>Phytophthora</taxon>
    </lineage>
</organism>